<reference evidence="2" key="1">
    <citation type="submission" date="2018-06" db="EMBL/GenBank/DDBJ databases">
        <authorList>
            <person name="Zhirakovskaya E."/>
        </authorList>
    </citation>
    <scope>NUCLEOTIDE SEQUENCE</scope>
</reference>
<dbReference type="EMBL" id="UOFS01000014">
    <property type="protein sequence ID" value="VAW94037.1"/>
    <property type="molecule type" value="Genomic_DNA"/>
</dbReference>
<organism evidence="2">
    <name type="scientific">hydrothermal vent metagenome</name>
    <dbReference type="NCBI Taxonomy" id="652676"/>
    <lineage>
        <taxon>unclassified sequences</taxon>
        <taxon>metagenomes</taxon>
        <taxon>ecological metagenomes</taxon>
    </lineage>
</organism>
<sequence length="90" mass="10165">METANLFKSFDFDNMVTMYYLLMAVVHFGFAAAVAKDAGRLHQSRGSTILVGPVMWSFATIIGGVWVAAVFWVLHHLPILQQSNYRTDER</sequence>
<protein>
    <submittedName>
        <fullName evidence="2">Uncharacterized protein</fullName>
    </submittedName>
</protein>
<feature type="transmembrane region" description="Helical" evidence="1">
    <location>
        <begin position="47"/>
        <end position="74"/>
    </location>
</feature>
<keyword evidence="1" id="KW-1133">Transmembrane helix</keyword>
<dbReference type="AlphaFoldDB" id="A0A3B1A372"/>
<evidence type="ECO:0000256" key="1">
    <source>
        <dbReference type="SAM" id="Phobius"/>
    </source>
</evidence>
<feature type="transmembrane region" description="Helical" evidence="1">
    <location>
        <begin position="16"/>
        <end position="35"/>
    </location>
</feature>
<evidence type="ECO:0000313" key="2">
    <source>
        <dbReference type="EMBL" id="VAW94037.1"/>
    </source>
</evidence>
<keyword evidence="1" id="KW-0472">Membrane</keyword>
<keyword evidence="1" id="KW-0812">Transmembrane</keyword>
<name>A0A3B1A372_9ZZZZ</name>
<accession>A0A3B1A372</accession>
<gene>
    <name evidence="2" type="ORF">MNBD_GAMMA22-2116</name>
</gene>
<proteinExistence type="predicted"/>